<name>A0ABP0ASQ7_9PEZI</name>
<sequence length="112" mass="11680">MAASTQIIAWSTEFAEAMGRPMSDAVALQVVHDAMEVDLRGLRIIAGTTAESRNLSVASGFLRPLDELTPPISSSKLSPSISSLSSTTTVPAATTADIFYAFTAGATSKTPF</sequence>
<protein>
    <submittedName>
        <fullName evidence="1">Uncharacterized protein</fullName>
    </submittedName>
</protein>
<dbReference type="EMBL" id="CAWUHB010000003">
    <property type="protein sequence ID" value="CAK7210297.1"/>
    <property type="molecule type" value="Genomic_DNA"/>
</dbReference>
<organism evidence="1 2">
    <name type="scientific">Sporothrix curviconia</name>
    <dbReference type="NCBI Taxonomy" id="1260050"/>
    <lineage>
        <taxon>Eukaryota</taxon>
        <taxon>Fungi</taxon>
        <taxon>Dikarya</taxon>
        <taxon>Ascomycota</taxon>
        <taxon>Pezizomycotina</taxon>
        <taxon>Sordariomycetes</taxon>
        <taxon>Sordariomycetidae</taxon>
        <taxon>Ophiostomatales</taxon>
        <taxon>Ophiostomataceae</taxon>
        <taxon>Sporothrix</taxon>
    </lineage>
</organism>
<evidence type="ECO:0000313" key="1">
    <source>
        <dbReference type="EMBL" id="CAK7210297.1"/>
    </source>
</evidence>
<proteinExistence type="predicted"/>
<keyword evidence="2" id="KW-1185">Reference proteome</keyword>
<dbReference type="Proteomes" id="UP001642405">
    <property type="component" value="Unassembled WGS sequence"/>
</dbReference>
<reference evidence="1 2" key="1">
    <citation type="submission" date="2024-01" db="EMBL/GenBank/DDBJ databases">
        <authorList>
            <person name="Allen C."/>
            <person name="Tagirdzhanova G."/>
        </authorList>
    </citation>
    <scope>NUCLEOTIDE SEQUENCE [LARGE SCALE GENOMIC DNA]</scope>
</reference>
<gene>
    <name evidence="1" type="ORF">SCUCBS95973_000731</name>
</gene>
<evidence type="ECO:0000313" key="2">
    <source>
        <dbReference type="Proteomes" id="UP001642405"/>
    </source>
</evidence>
<comment type="caution">
    <text evidence="1">The sequence shown here is derived from an EMBL/GenBank/DDBJ whole genome shotgun (WGS) entry which is preliminary data.</text>
</comment>
<accession>A0ABP0ASQ7</accession>